<dbReference type="GO" id="GO:0061630">
    <property type="term" value="F:ubiquitin protein ligase activity"/>
    <property type="evidence" value="ECO:0007669"/>
    <property type="project" value="TreeGrafter"/>
</dbReference>
<proteinExistence type="predicted"/>
<feature type="compositionally biased region" description="Low complexity" evidence="5">
    <location>
        <begin position="69"/>
        <end position="94"/>
    </location>
</feature>
<gene>
    <name evidence="7" type="ORF">V1264_005980</name>
</gene>
<feature type="compositionally biased region" description="Low complexity" evidence="5">
    <location>
        <begin position="29"/>
        <end position="39"/>
    </location>
</feature>
<organism evidence="7 8">
    <name type="scientific">Littorina saxatilis</name>
    <dbReference type="NCBI Taxonomy" id="31220"/>
    <lineage>
        <taxon>Eukaryota</taxon>
        <taxon>Metazoa</taxon>
        <taxon>Spiralia</taxon>
        <taxon>Lophotrochozoa</taxon>
        <taxon>Mollusca</taxon>
        <taxon>Gastropoda</taxon>
        <taxon>Caenogastropoda</taxon>
        <taxon>Littorinimorpha</taxon>
        <taxon>Littorinoidea</taxon>
        <taxon>Littorinidae</taxon>
        <taxon>Littorina</taxon>
    </lineage>
</organism>
<dbReference type="Gene3D" id="3.30.40.10">
    <property type="entry name" value="Zinc/RING finger domain, C3HC4 (zinc finger)"/>
    <property type="match status" value="1"/>
</dbReference>
<evidence type="ECO:0000256" key="3">
    <source>
        <dbReference type="ARBA" id="ARBA00022833"/>
    </source>
</evidence>
<dbReference type="PANTHER" id="PTHR45931:SF3">
    <property type="entry name" value="RING ZINC FINGER-CONTAINING PROTEIN"/>
    <property type="match status" value="1"/>
</dbReference>
<comment type="caution">
    <text evidence="7">The sequence shown here is derived from an EMBL/GenBank/DDBJ whole genome shotgun (WGS) entry which is preliminary data.</text>
</comment>
<dbReference type="AlphaFoldDB" id="A0AAN9G3Z5"/>
<feature type="compositionally biased region" description="Polar residues" evidence="5">
    <location>
        <begin position="134"/>
        <end position="147"/>
    </location>
</feature>
<sequence>MEKNNGGAKPKTGTSSNNSNSRQGGATGSGTSQTAGAQSRNRSPRRENGYASRFNGAGGTGAVARGLRSTRSNTASSNNNNSTNSTTTTPATTTSDRRPSMLNSVTRNRYASSNQSRNNALQNYRDYSPLRNPGRTSTRQPGTSTYSRPVLRQRNPSLRTAEPALLSPESPTEDLVSPTSTTRSLGTRADNSLTTRTDNSFTTRADDSNDSDSESSGSASPPLMSTYLPLRPCGINRMAANNAGRGRPTSATRDAVLARELLQTEMDAMLQRDEEMARQLQDEMDMENRPSPSARPLAMFMPGGGRGRHYPSIPNRQDMGRGLRGGERGGPRRLHLSHGPDGALRMGFEPRGRGGAIRLVMGPGGVRRASDSEPGSVLSDPSPTGDEDGLASSEFDPDEQLLGGELDPPVEFLSMMNDPSLMLLMLLLRAPETLYQNDGGVDLDDYEGLWELAERIGDVRHRGISDEQLGKLQTRKFKPQLGEAEAAAAVGVSSITCQICLVDFEHGDCLRDIPCRHDFHRDCIDQWLKRNATCPICRKEVEATAGIP</sequence>
<feature type="compositionally biased region" description="Polar residues" evidence="5">
    <location>
        <begin position="12"/>
        <end position="22"/>
    </location>
</feature>
<name>A0AAN9G3Z5_9CAEN</name>
<evidence type="ECO:0000256" key="2">
    <source>
        <dbReference type="ARBA" id="ARBA00022771"/>
    </source>
</evidence>
<dbReference type="Pfam" id="PF13639">
    <property type="entry name" value="zf-RING_2"/>
    <property type="match status" value="1"/>
</dbReference>
<feature type="compositionally biased region" description="Polar residues" evidence="5">
    <location>
        <begin position="101"/>
        <end position="122"/>
    </location>
</feature>
<dbReference type="PANTHER" id="PTHR45931">
    <property type="entry name" value="SI:CH211-59O9.10"/>
    <property type="match status" value="1"/>
</dbReference>
<feature type="region of interest" description="Disordered" evidence="5">
    <location>
        <begin position="309"/>
        <end position="406"/>
    </location>
</feature>
<dbReference type="InterPro" id="IPR051834">
    <property type="entry name" value="RING_finger_E3_ligase"/>
</dbReference>
<dbReference type="GO" id="GO:0006511">
    <property type="term" value="P:ubiquitin-dependent protein catabolic process"/>
    <property type="evidence" value="ECO:0007669"/>
    <property type="project" value="TreeGrafter"/>
</dbReference>
<keyword evidence="1" id="KW-0479">Metal-binding</keyword>
<dbReference type="Proteomes" id="UP001374579">
    <property type="component" value="Unassembled WGS sequence"/>
</dbReference>
<keyword evidence="3" id="KW-0862">Zinc</keyword>
<dbReference type="EMBL" id="JBAMIC010000018">
    <property type="protein sequence ID" value="KAK7094411.1"/>
    <property type="molecule type" value="Genomic_DNA"/>
</dbReference>
<dbReference type="PROSITE" id="PS50089">
    <property type="entry name" value="ZF_RING_2"/>
    <property type="match status" value="1"/>
</dbReference>
<evidence type="ECO:0000256" key="1">
    <source>
        <dbReference type="ARBA" id="ARBA00022723"/>
    </source>
</evidence>
<feature type="compositionally biased region" description="Acidic residues" evidence="5">
    <location>
        <begin position="385"/>
        <end position="399"/>
    </location>
</feature>
<feature type="compositionally biased region" description="Polar residues" evidence="5">
    <location>
        <begin position="177"/>
        <end position="203"/>
    </location>
</feature>
<evidence type="ECO:0000259" key="6">
    <source>
        <dbReference type="PROSITE" id="PS50089"/>
    </source>
</evidence>
<feature type="region of interest" description="Disordered" evidence="5">
    <location>
        <begin position="1"/>
        <end position="226"/>
    </location>
</feature>
<evidence type="ECO:0000313" key="8">
    <source>
        <dbReference type="Proteomes" id="UP001374579"/>
    </source>
</evidence>
<reference evidence="7 8" key="1">
    <citation type="submission" date="2024-02" db="EMBL/GenBank/DDBJ databases">
        <title>Chromosome-scale genome assembly of the rough periwinkle Littorina saxatilis.</title>
        <authorList>
            <person name="De Jode A."/>
            <person name="Faria R."/>
            <person name="Formenti G."/>
            <person name="Sims Y."/>
            <person name="Smith T.P."/>
            <person name="Tracey A."/>
            <person name="Wood J.M.D."/>
            <person name="Zagrodzka Z.B."/>
            <person name="Johannesson K."/>
            <person name="Butlin R.K."/>
            <person name="Leder E.H."/>
        </authorList>
    </citation>
    <scope>NUCLEOTIDE SEQUENCE [LARGE SCALE GENOMIC DNA]</scope>
    <source>
        <strain evidence="7">Snail1</strain>
        <tissue evidence="7">Muscle</tissue>
    </source>
</reference>
<dbReference type="SUPFAM" id="SSF57850">
    <property type="entry name" value="RING/U-box"/>
    <property type="match status" value="1"/>
</dbReference>
<dbReference type="SMART" id="SM00184">
    <property type="entry name" value="RING"/>
    <property type="match status" value="1"/>
</dbReference>
<feature type="compositionally biased region" description="Basic and acidic residues" evidence="5">
    <location>
        <begin position="318"/>
        <end position="330"/>
    </location>
</feature>
<evidence type="ECO:0000256" key="5">
    <source>
        <dbReference type="SAM" id="MobiDB-lite"/>
    </source>
</evidence>
<dbReference type="GO" id="GO:0005634">
    <property type="term" value="C:nucleus"/>
    <property type="evidence" value="ECO:0007669"/>
    <property type="project" value="TreeGrafter"/>
</dbReference>
<accession>A0AAN9G3Z5</accession>
<keyword evidence="2 4" id="KW-0863">Zinc-finger</keyword>
<keyword evidence="8" id="KW-1185">Reference proteome</keyword>
<evidence type="ECO:0000313" key="7">
    <source>
        <dbReference type="EMBL" id="KAK7094411.1"/>
    </source>
</evidence>
<evidence type="ECO:0000256" key="4">
    <source>
        <dbReference type="PROSITE-ProRule" id="PRU00175"/>
    </source>
</evidence>
<dbReference type="InterPro" id="IPR013083">
    <property type="entry name" value="Znf_RING/FYVE/PHD"/>
</dbReference>
<dbReference type="GO" id="GO:0008270">
    <property type="term" value="F:zinc ion binding"/>
    <property type="evidence" value="ECO:0007669"/>
    <property type="project" value="UniProtKB-KW"/>
</dbReference>
<feature type="domain" description="RING-type" evidence="6">
    <location>
        <begin position="497"/>
        <end position="538"/>
    </location>
</feature>
<protein>
    <recommendedName>
        <fullName evidence="6">RING-type domain-containing protein</fullName>
    </recommendedName>
</protein>
<dbReference type="InterPro" id="IPR001841">
    <property type="entry name" value="Znf_RING"/>
</dbReference>